<keyword evidence="3" id="KW-0732">Signal</keyword>
<name>A0ABQ0LL58_MYCCL</name>
<keyword evidence="2" id="KW-0472">Membrane</keyword>
<feature type="region of interest" description="Disordered" evidence="1">
    <location>
        <begin position="589"/>
        <end position="611"/>
    </location>
</feature>
<feature type="transmembrane region" description="Helical" evidence="2">
    <location>
        <begin position="208"/>
        <end position="230"/>
    </location>
</feature>
<dbReference type="Proteomes" id="UP000815677">
    <property type="component" value="Unassembled WGS sequence"/>
</dbReference>
<evidence type="ECO:0000313" key="5">
    <source>
        <dbReference type="EMBL" id="GAT51827.1"/>
    </source>
</evidence>
<evidence type="ECO:0000313" key="6">
    <source>
        <dbReference type="Proteomes" id="UP000815677"/>
    </source>
</evidence>
<gene>
    <name evidence="5" type="ORF">MCHLO_08938</name>
</gene>
<reference evidence="5" key="1">
    <citation type="submission" date="2014-09" db="EMBL/GenBank/DDBJ databases">
        <title>Genome sequence of the luminous mushroom Mycena chlorophos for searching fungal bioluminescence genes.</title>
        <authorList>
            <person name="Tanaka Y."/>
            <person name="Kasuga D."/>
            <person name="Oba Y."/>
            <person name="Hase S."/>
            <person name="Sato K."/>
            <person name="Oba Y."/>
            <person name="Sakakibara Y."/>
        </authorList>
    </citation>
    <scope>NUCLEOTIDE SEQUENCE</scope>
</reference>
<evidence type="ECO:0000256" key="1">
    <source>
        <dbReference type="SAM" id="MobiDB-lite"/>
    </source>
</evidence>
<feature type="transmembrane region" description="Helical" evidence="2">
    <location>
        <begin position="440"/>
        <end position="461"/>
    </location>
</feature>
<dbReference type="PANTHER" id="PTHR40465:SF1">
    <property type="entry name" value="DUF6534 DOMAIN-CONTAINING PROTEIN"/>
    <property type="match status" value="1"/>
</dbReference>
<dbReference type="Pfam" id="PF20152">
    <property type="entry name" value="DUF6534"/>
    <property type="match status" value="1"/>
</dbReference>
<proteinExistence type="predicted"/>
<dbReference type="PANTHER" id="PTHR40465">
    <property type="entry name" value="CHROMOSOME 1, WHOLE GENOME SHOTGUN SEQUENCE"/>
    <property type="match status" value="1"/>
</dbReference>
<keyword evidence="2" id="KW-1133">Transmembrane helix</keyword>
<evidence type="ECO:0000256" key="3">
    <source>
        <dbReference type="SAM" id="SignalP"/>
    </source>
</evidence>
<evidence type="ECO:0000259" key="4">
    <source>
        <dbReference type="Pfam" id="PF20152"/>
    </source>
</evidence>
<sequence length="611" mass="65937">MKFSSSSFAMLAASLALVAAQSIDIGAPADGSTVTAGSNVVVEVDRPDSLTGSTEVAIVIGLATCQSAGDCPAPLDFLGTILYNGPYSPEFQNNGSAPNKPPYQNFTVTIPEGASGPSQLNVLHLALVGASEGALLEAKNISLTVALAVAMEDTKKTHLCCESARGIEAPLLWRQVIPRERRVEQSSAAFLLAGLRLGMPLVDLNLTLGPLVCGAFVCCMFYGVITLQLGHYLQNYYHEDRLYVFFLFISHTGFTICMCQGAYTMSVTEFGETFELLYSPWGLNVAQVLGGVVDRCVEAFLVLQIYRATSSLHLCLILWLFVALLEALALVLAADFFRTHSISISIASSPYNHLFLLLFVTGAATDLVNASVLSYHLWKQRKMAFSVNTATLMDRLLVYTLREYLRALSRCLTSAIETGVTTSVMAVATAIAYIVAPNNYVWIIFFICMPCSFMSAFLANLNNRGSLRLSHTSKGTATGTGMTSTNRGHGGGLGMQIQISRSVLQSISQDDTVSRFGGSRHGLPVDRKRLPGHAQRVADPTITLDEPEPKFDRDVDFALGPTRNPTSPWVDTIELGRVVPQAAQVGFGRSSLRAQTPDKESANDGDVHHAL</sequence>
<feature type="transmembrane region" description="Helical" evidence="2">
    <location>
        <begin position="242"/>
        <end position="263"/>
    </location>
</feature>
<feature type="signal peptide" evidence="3">
    <location>
        <begin position="1"/>
        <end position="20"/>
    </location>
</feature>
<dbReference type="InterPro" id="IPR045339">
    <property type="entry name" value="DUF6534"/>
</dbReference>
<protein>
    <recommendedName>
        <fullName evidence="4">DUF6534 domain-containing protein</fullName>
    </recommendedName>
</protein>
<feature type="transmembrane region" description="Helical" evidence="2">
    <location>
        <begin position="354"/>
        <end position="378"/>
    </location>
</feature>
<feature type="domain" description="DUF6534" evidence="4">
    <location>
        <begin position="363"/>
        <end position="465"/>
    </location>
</feature>
<accession>A0ABQ0LL58</accession>
<feature type="transmembrane region" description="Helical" evidence="2">
    <location>
        <begin position="411"/>
        <end position="434"/>
    </location>
</feature>
<feature type="transmembrane region" description="Helical" evidence="2">
    <location>
        <begin position="315"/>
        <end position="334"/>
    </location>
</feature>
<keyword evidence="2" id="KW-0812">Transmembrane</keyword>
<keyword evidence="6" id="KW-1185">Reference proteome</keyword>
<dbReference type="EMBL" id="DF847425">
    <property type="protein sequence ID" value="GAT51827.1"/>
    <property type="molecule type" value="Genomic_DNA"/>
</dbReference>
<dbReference type="Pfam" id="PF19271">
    <property type="entry name" value="Nis1"/>
    <property type="match status" value="1"/>
</dbReference>
<feature type="chain" id="PRO_5046107428" description="DUF6534 domain-containing protein" evidence="3">
    <location>
        <begin position="21"/>
        <end position="611"/>
    </location>
</feature>
<organism evidence="5 6">
    <name type="scientific">Mycena chlorophos</name>
    <name type="common">Agaric fungus</name>
    <name type="synonym">Agaricus chlorophos</name>
    <dbReference type="NCBI Taxonomy" id="658473"/>
    <lineage>
        <taxon>Eukaryota</taxon>
        <taxon>Fungi</taxon>
        <taxon>Dikarya</taxon>
        <taxon>Basidiomycota</taxon>
        <taxon>Agaricomycotina</taxon>
        <taxon>Agaricomycetes</taxon>
        <taxon>Agaricomycetidae</taxon>
        <taxon>Agaricales</taxon>
        <taxon>Marasmiineae</taxon>
        <taxon>Mycenaceae</taxon>
        <taxon>Mycena</taxon>
    </lineage>
</organism>
<evidence type="ECO:0000256" key="2">
    <source>
        <dbReference type="SAM" id="Phobius"/>
    </source>
</evidence>
<dbReference type="InterPro" id="IPR045469">
    <property type="entry name" value="Nis1"/>
</dbReference>
<feature type="compositionally biased region" description="Basic and acidic residues" evidence="1">
    <location>
        <begin position="596"/>
        <end position="611"/>
    </location>
</feature>